<feature type="active site" description="Proton donor; for catalytic activity" evidence="8">
    <location>
        <position position="95"/>
    </location>
</feature>
<comment type="similarity">
    <text evidence="8">Belongs to the prokaryotic AdoMetDC family. Type 1 subfamily.</text>
</comment>
<dbReference type="GO" id="GO:0005829">
    <property type="term" value="C:cytosol"/>
    <property type="evidence" value="ECO:0007669"/>
    <property type="project" value="TreeGrafter"/>
</dbReference>
<dbReference type="InterPro" id="IPR016067">
    <property type="entry name" value="S-AdoMet_deCO2ase_core"/>
</dbReference>
<keyword evidence="5 8" id="KW-0456">Lyase</keyword>
<gene>
    <name evidence="8" type="primary">speH</name>
    <name evidence="9" type="ORF">B9Q01_00770</name>
</gene>
<evidence type="ECO:0000256" key="6">
    <source>
        <dbReference type="ARBA" id="ARBA00023270"/>
    </source>
</evidence>
<evidence type="ECO:0000256" key="4">
    <source>
        <dbReference type="ARBA" id="ARBA00023145"/>
    </source>
</evidence>
<comment type="catalytic activity">
    <reaction evidence="8">
        <text>S-adenosyl-L-methionine + H(+) = S-adenosyl 3-(methylsulfanyl)propylamine + CO2</text>
        <dbReference type="Rhea" id="RHEA:15981"/>
        <dbReference type="ChEBI" id="CHEBI:15378"/>
        <dbReference type="ChEBI" id="CHEBI:16526"/>
        <dbReference type="ChEBI" id="CHEBI:57443"/>
        <dbReference type="ChEBI" id="CHEBI:59789"/>
        <dbReference type="EC" id="4.1.1.50"/>
    </reaction>
</comment>
<comment type="PTM">
    <text evidence="8">Is synthesized initially as an inactive proenzyme. Formation of the active enzyme involves a self-maturation process in which the active site pyruvoyl group is generated from an internal serine residue via an autocatalytic post-translational modification. Two non-identical subunits are generated from the proenzyme in this reaction, and the pyruvate is formed at the N-terminus of the alpha chain, which is derived from the carboxyl end of the proenzyme. The post-translation cleavage follows an unusual pathway, termed non-hydrolytic serinolysis, in which the side chain hydroxyl group of the serine supplies its oxygen atom to form the C-terminus of the beta chain, while the remainder of the serine residue undergoes an oxidative deamination to produce ammonia and the pyruvoyl group blocking the N-terminus of the alpha chain.</text>
</comment>
<evidence type="ECO:0000313" key="9">
    <source>
        <dbReference type="EMBL" id="PSN84428.1"/>
    </source>
</evidence>
<keyword evidence="6 8" id="KW-0704">Schiff base</keyword>
<dbReference type="Proteomes" id="UP000240880">
    <property type="component" value="Unassembled WGS sequence"/>
</dbReference>
<keyword evidence="7 8" id="KW-0670">Pyruvate</keyword>
<evidence type="ECO:0000313" key="10">
    <source>
        <dbReference type="Proteomes" id="UP000240880"/>
    </source>
</evidence>
<dbReference type="UniPathway" id="UPA00331">
    <property type="reaction ID" value="UER00451"/>
</dbReference>
<keyword evidence="8" id="KW-0949">S-adenosyl-L-methionine</keyword>
<evidence type="ECO:0000256" key="5">
    <source>
        <dbReference type="ARBA" id="ARBA00023239"/>
    </source>
</evidence>
<proteinExistence type="inferred from homology"/>
<comment type="pathway">
    <text evidence="8">Amine and polyamine biosynthesis; S-adenosylmethioninamine biosynthesis; S-adenosylmethioninamine from S-adenosyl-L-methionine: step 1/1.</text>
</comment>
<dbReference type="AlphaFoldDB" id="A0A2R6ADK5"/>
<sequence>MKFPLPIKKRVGILNKKGVHLIVELHGCSPNFLANCSLIRKTMLEAAKLVSGNILSDDFVIVGPGISGTVVITESHLSIHTWPEDGYASVDIYTCSKEGDPIKALELIVNTLKPTKIYSLKIMRGLPSGFLLQKLAEKSQDGILTFEVAQV</sequence>
<accession>A0A2R6ADK5</accession>
<dbReference type="EC" id="4.1.1.50" evidence="8"/>
<feature type="chain" id="PRO_5023380535" description="S-adenosylmethionine decarboxylase alpha chain" evidence="8">
    <location>
        <begin position="75"/>
        <end position="151"/>
    </location>
</feature>
<keyword evidence="3 8" id="KW-0620">Polyamine biosynthesis</keyword>
<keyword evidence="4 8" id="KW-0865">Zymogen</keyword>
<reference evidence="9 10" key="1">
    <citation type="submission" date="2017-04" db="EMBL/GenBank/DDBJ databases">
        <title>Novel microbial lineages endemic to geothermal iron-oxide mats fill important gaps in the evolutionary history of Archaea.</title>
        <authorList>
            <person name="Jay Z.J."/>
            <person name="Beam J.P."/>
            <person name="Dlakic M."/>
            <person name="Rusch D.B."/>
            <person name="Kozubal M.A."/>
            <person name="Inskeep W.P."/>
        </authorList>
    </citation>
    <scope>NUCLEOTIDE SEQUENCE [LARGE SCALE GENOMIC DNA]</scope>
    <source>
        <strain evidence="9">OSP_D</strain>
    </source>
</reference>
<organism evidence="9 10">
    <name type="scientific">Candidatus Marsarchaeota G1 archaeon OSP_D</name>
    <dbReference type="NCBI Taxonomy" id="1978155"/>
    <lineage>
        <taxon>Archaea</taxon>
        <taxon>Candidatus Marsarchaeota</taxon>
        <taxon>Candidatus Marsarchaeota group 1</taxon>
    </lineage>
</organism>
<feature type="modified residue" description="Pyruvic acid (Ser); by autocatalysis" evidence="8">
    <location>
        <position position="75"/>
    </location>
</feature>
<dbReference type="Pfam" id="PF02675">
    <property type="entry name" value="AdoMet_dc"/>
    <property type="match status" value="1"/>
</dbReference>
<evidence type="ECO:0000256" key="7">
    <source>
        <dbReference type="ARBA" id="ARBA00023317"/>
    </source>
</evidence>
<dbReference type="HAMAP" id="MF_00464">
    <property type="entry name" value="AdoMetDC_1"/>
    <property type="match status" value="1"/>
</dbReference>
<dbReference type="InterPro" id="IPR003826">
    <property type="entry name" value="AdoMetDC_fam_prok"/>
</dbReference>
<feature type="site" description="Cleavage (non-hydrolytic); by autolysis" evidence="8">
    <location>
        <begin position="74"/>
        <end position="75"/>
    </location>
</feature>
<dbReference type="GO" id="GO:0004014">
    <property type="term" value="F:adenosylmethionine decarboxylase activity"/>
    <property type="evidence" value="ECO:0007669"/>
    <property type="project" value="UniProtKB-UniRule"/>
</dbReference>
<feature type="active site" description="Schiff-base intermediate with substrate; via pyruvic acid" evidence="8">
    <location>
        <position position="75"/>
    </location>
</feature>
<keyword evidence="2 8" id="KW-0068">Autocatalytic cleavage</keyword>
<evidence type="ECO:0000256" key="8">
    <source>
        <dbReference type="HAMAP-Rule" id="MF_00464"/>
    </source>
</evidence>
<dbReference type="GO" id="GO:0008295">
    <property type="term" value="P:spermidine biosynthetic process"/>
    <property type="evidence" value="ECO:0007669"/>
    <property type="project" value="UniProtKB-UniRule"/>
</dbReference>
<feature type="chain" id="PRO_5023380536" description="S-adenosylmethionine decarboxylase beta chain" evidence="8">
    <location>
        <begin position="1"/>
        <end position="74"/>
    </location>
</feature>
<dbReference type="PANTHER" id="PTHR33866:SF2">
    <property type="entry name" value="S-ADENOSYLMETHIONINE DECARBOXYLASE PROENZYME"/>
    <property type="match status" value="1"/>
</dbReference>
<dbReference type="InterPro" id="IPR017716">
    <property type="entry name" value="S-AdoMet_deCOase_pro-enz"/>
</dbReference>
<dbReference type="NCBIfam" id="TIGR03330">
    <property type="entry name" value="SAM_DCase_Bsu"/>
    <property type="match status" value="1"/>
</dbReference>
<keyword evidence="8" id="KW-0745">Spermidine biosynthesis</keyword>
<dbReference type="Gene3D" id="3.60.90.10">
    <property type="entry name" value="S-adenosylmethionine decarboxylase"/>
    <property type="match status" value="1"/>
</dbReference>
<evidence type="ECO:0000256" key="3">
    <source>
        <dbReference type="ARBA" id="ARBA00023115"/>
    </source>
</evidence>
<comment type="function">
    <text evidence="8">Catalyzes the decarboxylation of S-adenosylmethionine to S-adenosylmethioninamine (dcAdoMet), the propylamine donor required for the synthesis of the polyamines spermine and spermidine from the diamine putrescine.</text>
</comment>
<comment type="cofactor">
    <cofactor evidence="8">
        <name>pyruvate</name>
        <dbReference type="ChEBI" id="CHEBI:15361"/>
    </cofactor>
    <text evidence="8">Binds 1 pyruvoyl group covalently per subunit.</text>
</comment>
<dbReference type="SUPFAM" id="SSF56276">
    <property type="entry name" value="S-adenosylmethionine decarboxylase"/>
    <property type="match status" value="1"/>
</dbReference>
<feature type="active site" description="Proton acceptor; for processing activity" evidence="8">
    <location>
        <position position="80"/>
    </location>
</feature>
<dbReference type="PANTHER" id="PTHR33866">
    <property type="entry name" value="S-ADENOSYLMETHIONINE DECARBOXYLASE PROENZYME"/>
    <property type="match status" value="1"/>
</dbReference>
<name>A0A2R6ADK5_9ARCH</name>
<dbReference type="EMBL" id="NEXC01000003">
    <property type="protein sequence ID" value="PSN84428.1"/>
    <property type="molecule type" value="Genomic_DNA"/>
</dbReference>
<evidence type="ECO:0000256" key="1">
    <source>
        <dbReference type="ARBA" id="ARBA00022793"/>
    </source>
</evidence>
<keyword evidence="1 8" id="KW-0210">Decarboxylase</keyword>
<comment type="subunit">
    <text evidence="8">Heterotetramer of two alpha and two beta chains arranged as a dimer of alpha/beta heterodimers.</text>
</comment>
<protein>
    <recommendedName>
        <fullName evidence="8">S-adenosylmethionine decarboxylase proenzyme</fullName>
        <shortName evidence="8">AdoMetDC</shortName>
        <shortName evidence="8">SAMDC</shortName>
        <ecNumber evidence="8">4.1.1.50</ecNumber>
    </recommendedName>
    <component>
        <recommendedName>
            <fullName evidence="8">S-adenosylmethionine decarboxylase beta chain</fullName>
        </recommendedName>
    </component>
    <component>
        <recommendedName>
            <fullName evidence="8">S-adenosylmethionine decarboxylase alpha chain</fullName>
        </recommendedName>
    </component>
</protein>
<evidence type="ECO:0000256" key="2">
    <source>
        <dbReference type="ARBA" id="ARBA00022813"/>
    </source>
</evidence>
<comment type="caution">
    <text evidence="9">The sequence shown here is derived from an EMBL/GenBank/DDBJ whole genome shotgun (WGS) entry which is preliminary data.</text>
</comment>